<gene>
    <name evidence="1" type="ordered locus">PCC8801_3782</name>
</gene>
<dbReference type="AlphaFoldDB" id="B7K426"/>
<protein>
    <submittedName>
        <fullName evidence="1">Uncharacterized protein</fullName>
    </submittedName>
</protein>
<dbReference type="OrthoDB" id="468366at2"/>
<sequence>MRSKIWFNTILLIGLLFIALGDSLLPQPLKNMSKNTRKTLNKAMINWVIVEEVEAVKTPVDQLIKTSPNQDKKIFHKPGTLFDRALEEAEKQTNVTN</sequence>
<dbReference type="KEGG" id="cyp:PCC8801_3782"/>
<dbReference type="Proteomes" id="UP000008204">
    <property type="component" value="Chromosome"/>
</dbReference>
<evidence type="ECO:0000313" key="1">
    <source>
        <dbReference type="EMBL" id="ACK67732.1"/>
    </source>
</evidence>
<dbReference type="HOGENOM" id="CLU_2342092_0_0_3"/>
<organism evidence="1 2">
    <name type="scientific">Rippkaea orientalis (strain PCC 8801 / RF-1)</name>
    <name type="common">Cyanothece sp. (strain PCC 8801)</name>
    <dbReference type="NCBI Taxonomy" id="41431"/>
    <lineage>
        <taxon>Bacteria</taxon>
        <taxon>Bacillati</taxon>
        <taxon>Cyanobacteriota</taxon>
        <taxon>Cyanophyceae</taxon>
        <taxon>Oscillatoriophycideae</taxon>
        <taxon>Chroococcales</taxon>
        <taxon>Aphanothecaceae</taxon>
        <taxon>Rippkaea</taxon>
        <taxon>Rippkaea orientalis</taxon>
    </lineage>
</organism>
<name>B7K426_RIPO1</name>
<dbReference type="STRING" id="41431.PCC8801_3782"/>
<reference evidence="2" key="1">
    <citation type="journal article" date="2011" name="MBio">
        <title>Novel metabolic attributes of the genus Cyanothece, comprising a group of unicellular nitrogen-fixing Cyanobacteria.</title>
        <authorList>
            <person name="Bandyopadhyay A."/>
            <person name="Elvitigala T."/>
            <person name="Welsh E."/>
            <person name="Stockel J."/>
            <person name="Liberton M."/>
            <person name="Min H."/>
            <person name="Sherman L.A."/>
            <person name="Pakrasi H.B."/>
        </authorList>
    </citation>
    <scope>NUCLEOTIDE SEQUENCE [LARGE SCALE GENOMIC DNA]</scope>
    <source>
        <strain evidence="2">PCC 8801</strain>
    </source>
</reference>
<accession>B7K426</accession>
<evidence type="ECO:0000313" key="2">
    <source>
        <dbReference type="Proteomes" id="UP000008204"/>
    </source>
</evidence>
<dbReference type="EMBL" id="CP001287">
    <property type="protein sequence ID" value="ACK67732.1"/>
    <property type="molecule type" value="Genomic_DNA"/>
</dbReference>
<keyword evidence="2" id="KW-1185">Reference proteome</keyword>
<proteinExistence type="predicted"/>